<evidence type="ECO:0000313" key="3">
    <source>
        <dbReference type="Proteomes" id="UP000603904"/>
    </source>
</evidence>
<dbReference type="EMBL" id="BOOC01000017">
    <property type="protein sequence ID" value="GIH40910.1"/>
    <property type="molecule type" value="Genomic_DNA"/>
</dbReference>
<evidence type="ECO:0000256" key="1">
    <source>
        <dbReference type="SAM" id="MobiDB-lite"/>
    </source>
</evidence>
<accession>A0ABQ4G1K6</accession>
<proteinExistence type="predicted"/>
<organism evidence="2 3">
    <name type="scientific">Microbispora corallina</name>
    <dbReference type="NCBI Taxonomy" id="83302"/>
    <lineage>
        <taxon>Bacteria</taxon>
        <taxon>Bacillati</taxon>
        <taxon>Actinomycetota</taxon>
        <taxon>Actinomycetes</taxon>
        <taxon>Streptosporangiales</taxon>
        <taxon>Streptosporangiaceae</taxon>
        <taxon>Microbispora</taxon>
    </lineage>
</organism>
<protein>
    <submittedName>
        <fullName evidence="2">Uncharacterized protein</fullName>
    </submittedName>
</protein>
<comment type="caution">
    <text evidence="2">The sequence shown here is derived from an EMBL/GenBank/DDBJ whole genome shotgun (WGS) entry which is preliminary data.</text>
</comment>
<name>A0ABQ4G1K6_9ACTN</name>
<feature type="region of interest" description="Disordered" evidence="1">
    <location>
        <begin position="1"/>
        <end position="80"/>
    </location>
</feature>
<keyword evidence="3" id="KW-1185">Reference proteome</keyword>
<feature type="compositionally biased region" description="Gly residues" evidence="1">
    <location>
        <begin position="48"/>
        <end position="60"/>
    </location>
</feature>
<dbReference type="Proteomes" id="UP000603904">
    <property type="component" value="Unassembled WGS sequence"/>
</dbReference>
<reference evidence="2 3" key="1">
    <citation type="submission" date="2021-01" db="EMBL/GenBank/DDBJ databases">
        <title>Whole genome shotgun sequence of Microbispora corallina NBRC 16416.</title>
        <authorList>
            <person name="Komaki H."/>
            <person name="Tamura T."/>
        </authorList>
    </citation>
    <scope>NUCLEOTIDE SEQUENCE [LARGE SCALE GENOMIC DNA]</scope>
    <source>
        <strain evidence="2 3">NBRC 16416</strain>
    </source>
</reference>
<evidence type="ECO:0000313" key="2">
    <source>
        <dbReference type="EMBL" id="GIH40910.1"/>
    </source>
</evidence>
<sequence length="80" mass="7909">MPAIMGVHDRCGDGAPARSGDPVSRDVRPSRSWSAGGGAVPEGRDGTRGAGTSGAFGTGGVTDIPCGAAERAAPGWRSSR</sequence>
<gene>
    <name evidence="2" type="ORF">Mco01_39100</name>
</gene>